<reference evidence="3 4" key="1">
    <citation type="submission" date="2017-05" db="EMBL/GenBank/DDBJ databases">
        <authorList>
            <person name="Varghese N."/>
            <person name="Submissions S."/>
        </authorList>
    </citation>
    <scope>NUCLEOTIDE SEQUENCE [LARGE SCALE GENOMIC DNA]</scope>
    <source>
        <strain evidence="3 4">DSM 19382</strain>
    </source>
</reference>
<feature type="domain" description="Glycosyltransferase 2-like" evidence="1">
    <location>
        <begin position="7"/>
        <end position="130"/>
    </location>
</feature>
<dbReference type="PANTHER" id="PTHR43685">
    <property type="entry name" value="GLYCOSYLTRANSFERASE"/>
    <property type="match status" value="1"/>
</dbReference>
<protein>
    <submittedName>
        <fullName evidence="2 3">Glycosyltransferase</fullName>
    </submittedName>
</protein>
<dbReference type="InterPro" id="IPR050834">
    <property type="entry name" value="Glycosyltransf_2"/>
</dbReference>
<keyword evidence="5" id="KW-1185">Reference proteome</keyword>
<dbReference type="EMBL" id="WKKG01000003">
    <property type="protein sequence ID" value="MRX67899.1"/>
    <property type="molecule type" value="Genomic_DNA"/>
</dbReference>
<dbReference type="EMBL" id="FXTA01000005">
    <property type="protein sequence ID" value="SMO86373.1"/>
    <property type="molecule type" value="Genomic_DNA"/>
</dbReference>
<evidence type="ECO:0000313" key="2">
    <source>
        <dbReference type="EMBL" id="MRX67899.1"/>
    </source>
</evidence>
<evidence type="ECO:0000313" key="3">
    <source>
        <dbReference type="EMBL" id="SMO86373.1"/>
    </source>
</evidence>
<dbReference type="OrthoDB" id="1143197at2"/>
<dbReference type="PANTHER" id="PTHR43685:SF2">
    <property type="entry name" value="GLYCOSYLTRANSFERASE 2-LIKE DOMAIN-CONTAINING PROTEIN"/>
    <property type="match status" value="1"/>
</dbReference>
<gene>
    <name evidence="2" type="ORF">GJU42_07990</name>
    <name evidence="3" type="ORF">SAMN06265349_105276</name>
</gene>
<dbReference type="GO" id="GO:0016740">
    <property type="term" value="F:transferase activity"/>
    <property type="evidence" value="ECO:0007669"/>
    <property type="project" value="UniProtKB-KW"/>
</dbReference>
<dbReference type="Pfam" id="PF00535">
    <property type="entry name" value="Glycos_transf_2"/>
    <property type="match status" value="1"/>
</dbReference>
<accession>A0A521ER04</accession>
<dbReference type="AlphaFoldDB" id="A0A521ER04"/>
<dbReference type="InterPro" id="IPR029044">
    <property type="entry name" value="Nucleotide-diphossugar_trans"/>
</dbReference>
<dbReference type="RefSeq" id="WP_142451950.1">
    <property type="nucleotide sequence ID" value="NZ_FXTA01000005.1"/>
</dbReference>
<keyword evidence="3" id="KW-0808">Transferase</keyword>
<dbReference type="InterPro" id="IPR001173">
    <property type="entry name" value="Glyco_trans_2-like"/>
</dbReference>
<organism evidence="3 4">
    <name type="scientific">Flavobacterium resistens</name>
    <dbReference type="NCBI Taxonomy" id="443612"/>
    <lineage>
        <taxon>Bacteria</taxon>
        <taxon>Pseudomonadati</taxon>
        <taxon>Bacteroidota</taxon>
        <taxon>Flavobacteriia</taxon>
        <taxon>Flavobacteriales</taxon>
        <taxon>Flavobacteriaceae</taxon>
        <taxon>Flavobacterium</taxon>
    </lineage>
</organism>
<evidence type="ECO:0000259" key="1">
    <source>
        <dbReference type="Pfam" id="PF00535"/>
    </source>
</evidence>
<dbReference type="Proteomes" id="UP000317289">
    <property type="component" value="Unassembled WGS sequence"/>
</dbReference>
<dbReference type="SUPFAM" id="SSF53448">
    <property type="entry name" value="Nucleotide-diphospho-sugar transferases"/>
    <property type="match status" value="1"/>
</dbReference>
<sequence>MTKVTFSILISTKNRKDDLGFTLQKIQYLLDREDVTCVVFDDGSTDGTTEFIKENFPQIILHTNKISKGYLYCRNKMLNETTADFAISLDDDAHFVTEKPLEIIESCFAKNEKTGLLGFRVFWSTANPNSTYTNEDIVRMKSFVGCAHVWRMQAWHEIRNYPEWFVFYGEEDFASYELLKKKWEIYYLPEVLVNHRVDISGRKNNKDYALRLQRSLRSGWYLYFLFYPIAKIPRKMLYSIWIQLKGKVFKGDFKALKALVFALFNVLFLFPKIMKNANRLSMEEYREYQNLENAKIFWKPEK</sequence>
<dbReference type="Proteomes" id="UP000468990">
    <property type="component" value="Unassembled WGS sequence"/>
</dbReference>
<dbReference type="Gene3D" id="3.90.550.10">
    <property type="entry name" value="Spore Coat Polysaccharide Biosynthesis Protein SpsA, Chain A"/>
    <property type="match status" value="1"/>
</dbReference>
<name>A0A521ER04_9FLAO</name>
<reference evidence="2 5" key="2">
    <citation type="submission" date="2019-11" db="EMBL/GenBank/DDBJ databases">
        <title>Flavobacterium resistens genome.</title>
        <authorList>
            <person name="Wilson V.M."/>
            <person name="Newman J.D."/>
        </authorList>
    </citation>
    <scope>NUCLEOTIDE SEQUENCE [LARGE SCALE GENOMIC DNA]</scope>
    <source>
        <strain evidence="2 5">DSM 19382</strain>
    </source>
</reference>
<proteinExistence type="predicted"/>
<evidence type="ECO:0000313" key="5">
    <source>
        <dbReference type="Proteomes" id="UP000468990"/>
    </source>
</evidence>
<evidence type="ECO:0000313" key="4">
    <source>
        <dbReference type="Proteomes" id="UP000317289"/>
    </source>
</evidence>